<organism evidence="1 2">
    <name type="scientific">Aquimarina litoralis</name>
    <dbReference type="NCBI Taxonomy" id="584605"/>
    <lineage>
        <taxon>Bacteria</taxon>
        <taxon>Pseudomonadati</taxon>
        <taxon>Bacteroidota</taxon>
        <taxon>Flavobacteriia</taxon>
        <taxon>Flavobacteriales</taxon>
        <taxon>Flavobacteriaceae</taxon>
        <taxon>Aquimarina</taxon>
    </lineage>
</organism>
<evidence type="ECO:0000313" key="1">
    <source>
        <dbReference type="EMBL" id="GAA0729136.1"/>
    </source>
</evidence>
<sequence>MKIKLLIIFFFISFLGKCQEITVFYKEKRKPAQVSTKQSFDTDEISDHYRKQFSKIKEAIKSGMSKDSILLMREELEKEGERISARINERERNKKPLTIPYYDYITVLKINKEKTLYYPQNEVSNDTVSRSRRNKKGRELVDERINYNDSEIIYLDTSKKKRVTALKVHKFDFRGREFLIDETLEDQEWLLTKETKKIDQYLCYKAILNNSKKIVEAWYTNKIKAPYGPKGYYGLPGLILELKEGEKKVSFDKVYLYSSEPVVINPPTEGEKITREELEGLAQKLFDQY</sequence>
<proteinExistence type="predicted"/>
<dbReference type="Pfam" id="PF09697">
    <property type="entry name" value="Porph_ging"/>
    <property type="match status" value="1"/>
</dbReference>
<accession>A0ABP3UB68</accession>
<dbReference type="NCBIfam" id="TIGR01200">
    <property type="entry name" value="GLPGLI"/>
    <property type="match status" value="1"/>
</dbReference>
<reference evidence="2" key="1">
    <citation type="journal article" date="2019" name="Int. J. Syst. Evol. Microbiol.">
        <title>The Global Catalogue of Microorganisms (GCM) 10K type strain sequencing project: providing services to taxonomists for standard genome sequencing and annotation.</title>
        <authorList>
            <consortium name="The Broad Institute Genomics Platform"/>
            <consortium name="The Broad Institute Genome Sequencing Center for Infectious Disease"/>
            <person name="Wu L."/>
            <person name="Ma J."/>
        </authorList>
    </citation>
    <scope>NUCLEOTIDE SEQUENCE [LARGE SCALE GENOMIC DNA]</scope>
    <source>
        <strain evidence="2">JCM 15974</strain>
    </source>
</reference>
<evidence type="ECO:0000313" key="2">
    <source>
        <dbReference type="Proteomes" id="UP001501758"/>
    </source>
</evidence>
<dbReference type="RefSeq" id="WP_343913929.1">
    <property type="nucleotide sequence ID" value="NZ_BAAAGE010000004.1"/>
</dbReference>
<dbReference type="InterPro" id="IPR005901">
    <property type="entry name" value="GLPGLI"/>
</dbReference>
<keyword evidence="2" id="KW-1185">Reference proteome</keyword>
<gene>
    <name evidence="1" type="ORF">GCM10009430_38950</name>
</gene>
<name>A0ABP3UB68_9FLAO</name>
<protein>
    <recommendedName>
        <fullName evidence="3">GLPGLI family protein</fullName>
    </recommendedName>
</protein>
<comment type="caution">
    <text evidence="1">The sequence shown here is derived from an EMBL/GenBank/DDBJ whole genome shotgun (WGS) entry which is preliminary data.</text>
</comment>
<dbReference type="EMBL" id="BAAAGE010000004">
    <property type="protein sequence ID" value="GAA0729136.1"/>
    <property type="molecule type" value="Genomic_DNA"/>
</dbReference>
<dbReference type="Proteomes" id="UP001501758">
    <property type="component" value="Unassembled WGS sequence"/>
</dbReference>
<evidence type="ECO:0008006" key="3">
    <source>
        <dbReference type="Google" id="ProtNLM"/>
    </source>
</evidence>